<dbReference type="Proteomes" id="UP000001299">
    <property type="component" value="Chromosome 1"/>
</dbReference>
<dbReference type="STRING" id="515622.bpr_I1550"/>
<dbReference type="eggNOG" id="ENOG502Z93Y">
    <property type="taxonomic scope" value="Bacteria"/>
</dbReference>
<dbReference type="AlphaFoldDB" id="E0RV17"/>
<dbReference type="RefSeq" id="WP_013280941.1">
    <property type="nucleotide sequence ID" value="NC_014387.1"/>
</dbReference>
<name>E0RV17_BUTPB</name>
<sequence>MSNISGINGSGKNIIIDGREQTNAPSKEAPIEVKNGSTLTGKVLSVTDTNGEKIANIDLGNATISAKLSEGMGLKEGQILSFSVRGTGPNGVTITPLLENTSTYQSTMKALMAAGLEVTGNSVQMVKEMMEAGLPIDKTSLLEMSKNLNTYSGTSLSTLVEMKSLNIPINENNIEQYGNYKNYEHQVTMEMTEIIEELPKAFDSLLQSGNTSAAINLYGEVLKAFAGEEIQAQISAAELSGSESTEMVESENSQFAHQDMGDLETIAENMSGKVAMDQEGSANSLNSLNPENSTVNQKAALNIQTDSYEGKVPVKLSDDFLNNLENLGISDKTIQNLQKDLLAGKQDATSQLFKELANAFEEADLSDPVELTSFKKLFSSDEYGKLLKENISNQWLLKPLDVEKKENIENLYQRLGIQAKALAESVTNALGSEAKLAQSANNLSNNLDFMNQLNQMFQYVQLPLQMAGQNANGDLYVYRNKNKKMSEDGSVSAILHLDMESLGPVDVYVKLKDTRVTTNFYVADDSVIELLNDNIHILSERLEKRGYTMSANMMLHSDKGGENDAVDELLSVTRTPLLSTTAFDARA</sequence>
<dbReference type="Pfam" id="PF02120">
    <property type="entry name" value="Flg_hook"/>
    <property type="match status" value="1"/>
</dbReference>
<keyword evidence="3" id="KW-1185">Reference proteome</keyword>
<gene>
    <name evidence="2" type="ordered locus">bpr_I1550</name>
</gene>
<feature type="domain" description="Flagellar hook-length control protein-like C-terminal" evidence="1">
    <location>
        <begin position="481"/>
        <end position="550"/>
    </location>
</feature>
<dbReference type="Gene3D" id="3.30.750.140">
    <property type="match status" value="1"/>
</dbReference>
<proteinExistence type="predicted"/>
<organism evidence="2 3">
    <name type="scientific">Butyrivibrio proteoclasticus (strain ATCC 51982 / DSM 14932 / B316)</name>
    <name type="common">Clostridium proteoclasticum</name>
    <dbReference type="NCBI Taxonomy" id="515622"/>
    <lineage>
        <taxon>Bacteria</taxon>
        <taxon>Bacillati</taxon>
        <taxon>Bacillota</taxon>
        <taxon>Clostridia</taxon>
        <taxon>Lachnospirales</taxon>
        <taxon>Lachnospiraceae</taxon>
        <taxon>Butyrivibrio</taxon>
    </lineage>
</organism>
<evidence type="ECO:0000259" key="1">
    <source>
        <dbReference type="Pfam" id="PF02120"/>
    </source>
</evidence>
<dbReference type="InterPro" id="IPR021136">
    <property type="entry name" value="Flagellar_hook_control-like_C"/>
</dbReference>
<dbReference type="HOGENOM" id="CLU_455464_0_0_9"/>
<protein>
    <recommendedName>
        <fullName evidence="1">Flagellar hook-length control protein-like C-terminal domain-containing protein</fullName>
    </recommendedName>
</protein>
<reference evidence="2 3" key="1">
    <citation type="journal article" date="2010" name="PLoS ONE">
        <title>The glycobiome of the rumen bacterium Butyrivibrio proteoclasticus B316(T) highlights adaptation to a polysaccharide-rich environment.</title>
        <authorList>
            <person name="Kelly W.J."/>
            <person name="Leahy S.C."/>
            <person name="Altermann E."/>
            <person name="Yeoman C.J."/>
            <person name="Dunne J.C."/>
            <person name="Kong Z."/>
            <person name="Pacheco D.M."/>
            <person name="Li D."/>
            <person name="Noel S.J."/>
            <person name="Moon C.D."/>
            <person name="Cookson A.L."/>
            <person name="Attwood G.T."/>
        </authorList>
    </citation>
    <scope>NUCLEOTIDE SEQUENCE [LARGE SCALE GENOMIC DNA]</scope>
    <source>
        <strain evidence="3">ATCC 51982 / DSM 14932 / B316</strain>
    </source>
</reference>
<dbReference type="InterPro" id="IPR038610">
    <property type="entry name" value="FliK-like_C_sf"/>
</dbReference>
<dbReference type="KEGG" id="bpb:bpr_I1550"/>
<evidence type="ECO:0000313" key="2">
    <source>
        <dbReference type="EMBL" id="ADL34287.1"/>
    </source>
</evidence>
<dbReference type="EMBL" id="CP001810">
    <property type="protein sequence ID" value="ADL34287.1"/>
    <property type="molecule type" value="Genomic_DNA"/>
</dbReference>
<evidence type="ECO:0000313" key="3">
    <source>
        <dbReference type="Proteomes" id="UP000001299"/>
    </source>
</evidence>
<accession>E0RV17</accession>